<dbReference type="RefSeq" id="WP_244731197.1">
    <property type="nucleotide sequence ID" value="NZ_JALIRP010000021.1"/>
</dbReference>
<sequence>MKEAYYFSHDSNARHDPKISAMRGVYGAEGYGWYWMLVEMMRDSDGYKLDMQSKYTFNAFALQLQADSKRVQEFIMDCINEFHLFTSDGKSFWSNSLNRRMDKREEVKAKRSAAARARWDKEKQVDDGEYTDAEMMHLHSTSNAEAMQGKESKVKERKGNKKEKETPSDSPLANPDSSVSDSSKQNERKKRIYDEDSTYYRMSLYFKGKVDQMAESEGLEHLTANTNLQTWSDDFRKLVENDKQSDLQLIQKVMDWVVKDDFWYKNVLSASSFRDKFPRLVLDMKKDGRGNKGYKGGSNKPHNPVVEPTNTGPNVSDDEFEAMMRIAQEMQANKGGREHA</sequence>
<feature type="compositionally biased region" description="Polar residues" evidence="1">
    <location>
        <begin position="168"/>
        <end position="183"/>
    </location>
</feature>
<protein>
    <submittedName>
        <fullName evidence="3">DUF4373 domain-containing protein</fullName>
    </submittedName>
</protein>
<proteinExistence type="predicted"/>
<evidence type="ECO:0000256" key="1">
    <source>
        <dbReference type="SAM" id="MobiDB-lite"/>
    </source>
</evidence>
<feature type="region of interest" description="Disordered" evidence="1">
    <location>
        <begin position="103"/>
        <end position="124"/>
    </location>
</feature>
<dbReference type="InterPro" id="IPR025400">
    <property type="entry name" value="Lin1244/Lin1753-like_N"/>
</dbReference>
<feature type="region of interest" description="Disordered" evidence="1">
    <location>
        <begin position="140"/>
        <end position="192"/>
    </location>
</feature>
<feature type="domain" description="Lin1244/Lin1753-like N-terminal" evidence="2">
    <location>
        <begin position="6"/>
        <end position="96"/>
    </location>
</feature>
<evidence type="ECO:0000313" key="4">
    <source>
        <dbReference type="Proteomes" id="UP001139347"/>
    </source>
</evidence>
<dbReference type="Proteomes" id="UP001139347">
    <property type="component" value="Unassembled WGS sequence"/>
</dbReference>
<dbReference type="Pfam" id="PF14297">
    <property type="entry name" value="Lin1244_N"/>
    <property type="match status" value="1"/>
</dbReference>
<comment type="caution">
    <text evidence="3">The sequence shown here is derived from an EMBL/GenBank/DDBJ whole genome shotgun (WGS) entry which is preliminary data.</text>
</comment>
<evidence type="ECO:0000259" key="2">
    <source>
        <dbReference type="Pfam" id="PF14297"/>
    </source>
</evidence>
<reference evidence="3" key="1">
    <citation type="submission" date="2022-04" db="EMBL/GenBank/DDBJ databases">
        <title>Paenibacillus mangrovi sp. nov., a novel endophytic bacterium isolated from bark of Kandelia candel.</title>
        <authorList>
            <person name="Tuo L."/>
        </authorList>
    </citation>
    <scope>NUCLEOTIDE SEQUENCE</scope>
    <source>
        <strain evidence="3">KQZ6P-2</strain>
    </source>
</reference>
<name>A0A9X1WTZ3_9BACL</name>
<dbReference type="EMBL" id="JALIRP010000021">
    <property type="protein sequence ID" value="MCJ8015247.1"/>
    <property type="molecule type" value="Genomic_DNA"/>
</dbReference>
<accession>A0A9X1WTZ3</accession>
<dbReference type="AlphaFoldDB" id="A0A9X1WTZ3"/>
<gene>
    <name evidence="3" type="ORF">MUG84_26620</name>
</gene>
<evidence type="ECO:0000313" key="3">
    <source>
        <dbReference type="EMBL" id="MCJ8015247.1"/>
    </source>
</evidence>
<organism evidence="3 4">
    <name type="scientific">Paenibacillus mangrovi</name>
    <dbReference type="NCBI Taxonomy" id="2931978"/>
    <lineage>
        <taxon>Bacteria</taxon>
        <taxon>Bacillati</taxon>
        <taxon>Bacillota</taxon>
        <taxon>Bacilli</taxon>
        <taxon>Bacillales</taxon>
        <taxon>Paenibacillaceae</taxon>
        <taxon>Paenibacillus</taxon>
    </lineage>
</organism>
<keyword evidence="4" id="KW-1185">Reference proteome</keyword>
<feature type="region of interest" description="Disordered" evidence="1">
    <location>
        <begin position="288"/>
        <end position="317"/>
    </location>
</feature>